<organism evidence="7">
    <name type="scientific">Mycolicibacterium smegmatis</name>
    <name type="common">Mycobacterium smegmatis</name>
    <dbReference type="NCBI Taxonomy" id="1772"/>
    <lineage>
        <taxon>Bacteria</taxon>
        <taxon>Bacillati</taxon>
        <taxon>Actinomycetota</taxon>
        <taxon>Actinomycetes</taxon>
        <taxon>Mycobacteriales</taxon>
        <taxon>Mycobacteriaceae</taxon>
        <taxon>Mycolicibacterium</taxon>
    </lineage>
</organism>
<protein>
    <submittedName>
        <fullName evidence="7">Hydroxyquinol 1,2-dioxygenase</fullName>
    </submittedName>
</protein>
<keyword evidence="6" id="KW-0408">Iron</keyword>
<evidence type="ECO:0000256" key="4">
    <source>
        <dbReference type="ARBA" id="ARBA00022964"/>
    </source>
</evidence>
<keyword evidence="5" id="KW-0560">Oxidoreductase</keyword>
<evidence type="ECO:0000313" key="7">
    <source>
        <dbReference type="EMBL" id="VTP05968.1"/>
    </source>
</evidence>
<dbReference type="PROSITE" id="PS00083">
    <property type="entry name" value="INTRADIOL_DIOXYGENAS"/>
    <property type="match status" value="1"/>
</dbReference>
<dbReference type="AlphaFoldDB" id="A0A653F8E4"/>
<name>A0A653F8E4_MYCSM</name>
<dbReference type="KEGG" id="msh:LI98_33180"/>
<evidence type="ECO:0000256" key="3">
    <source>
        <dbReference type="ARBA" id="ARBA00022723"/>
    </source>
</evidence>
<keyword evidence="3" id="KW-0479">Metal-binding</keyword>
<evidence type="ECO:0000256" key="1">
    <source>
        <dbReference type="ARBA" id="ARBA00001965"/>
    </source>
</evidence>
<dbReference type="InterPro" id="IPR007535">
    <property type="entry name" value="Catechol_dOase_N"/>
</dbReference>
<proteinExistence type="inferred from homology"/>
<dbReference type="Pfam" id="PF04444">
    <property type="entry name" value="Dioxygenase_N"/>
    <property type="match status" value="1"/>
</dbReference>
<evidence type="ECO:0000256" key="6">
    <source>
        <dbReference type="ARBA" id="ARBA00023004"/>
    </source>
</evidence>
<dbReference type="KEGG" id="msn:LI99_33175"/>
<reference evidence="7" key="1">
    <citation type="submission" date="2019-05" db="EMBL/GenBank/DDBJ databases">
        <authorList>
            <person name="Naeem R."/>
            <person name="Antony C."/>
            <person name="Guan Q."/>
        </authorList>
    </citation>
    <scope>NUCLEOTIDE SEQUENCE</scope>
    <source>
        <strain evidence="7">1</strain>
    </source>
</reference>
<evidence type="ECO:0000256" key="5">
    <source>
        <dbReference type="ARBA" id="ARBA00023002"/>
    </source>
</evidence>
<dbReference type="Pfam" id="PF00775">
    <property type="entry name" value="Dioxygenase_C"/>
    <property type="match status" value="1"/>
</dbReference>
<evidence type="ECO:0000256" key="2">
    <source>
        <dbReference type="ARBA" id="ARBA00007825"/>
    </source>
</evidence>
<dbReference type="GO" id="GO:0008199">
    <property type="term" value="F:ferric iron binding"/>
    <property type="evidence" value="ECO:0007669"/>
    <property type="project" value="InterPro"/>
</dbReference>
<gene>
    <name evidence="7" type="primary">npcC</name>
    <name evidence="7" type="ORF">BIN_B_00273</name>
</gene>
<comment type="similarity">
    <text evidence="2">Belongs to the intradiol ring-cleavage dioxygenase family.</text>
</comment>
<dbReference type="PANTHER" id="PTHR33711">
    <property type="entry name" value="DIOXYGENASE, PUTATIVE (AFU_ORTHOLOGUE AFUA_2G02910)-RELATED"/>
    <property type="match status" value="1"/>
</dbReference>
<dbReference type="InterPro" id="IPR015889">
    <property type="entry name" value="Intradiol_dOase_core"/>
</dbReference>
<dbReference type="InterPro" id="IPR000627">
    <property type="entry name" value="Intradiol_dOase_C"/>
</dbReference>
<accession>A0A653F8E4</accession>
<keyword evidence="4 7" id="KW-0223">Dioxygenase</keyword>
<dbReference type="InterPro" id="IPR050770">
    <property type="entry name" value="Intradiol_RC_Dioxygenase"/>
</dbReference>
<comment type="cofactor">
    <cofactor evidence="1">
        <name>Fe(3+)</name>
        <dbReference type="ChEBI" id="CHEBI:29034"/>
    </cofactor>
</comment>
<dbReference type="RefSeq" id="WP_011731481.1">
    <property type="nucleotide sequence ID" value="NZ_CP009495.1"/>
</dbReference>
<dbReference type="GO" id="GO:0009712">
    <property type="term" value="P:catechol-containing compound metabolic process"/>
    <property type="evidence" value="ECO:0007669"/>
    <property type="project" value="InterPro"/>
</dbReference>
<sequence length="291" mass="32216">MSVAGLHEENSAEVVVDSFRDTPDERLKTVLNSLVEHLHAFIKDVEPTHAEWERGVEFLTAVGHMCDETRQEFVLLSDVLGVSMLVDAINNRRSESATDTTVLGPFHMVSSPARDLGANISLDSVGEPCVFAGQVRSVDGAPLAGARVDVWQANGAGFYDVQQPDLQPERNLRGVFVADDEGRFWLRTVVPRYYPIPDDGPVGRLLAATKRHPYRPAHIHVIADADGHAQVTTHVFVEDSPYLDSDTVFGVKQSLIRPVVVVDDPVRAERYRVPNPFRFIEFDVVLDPVTA</sequence>
<dbReference type="OMA" id="RCVMRSD"/>
<dbReference type="PANTHER" id="PTHR33711:SF7">
    <property type="entry name" value="INTRADIOL RING-CLEAVAGE DIOXYGENASES DOMAIN-CONTAINING PROTEIN-RELATED"/>
    <property type="match status" value="1"/>
</dbReference>
<dbReference type="SUPFAM" id="SSF49482">
    <property type="entry name" value="Aromatic compound dioxygenase"/>
    <property type="match status" value="1"/>
</dbReference>
<dbReference type="GO" id="GO:0018576">
    <property type="term" value="F:catechol 1,2-dioxygenase activity"/>
    <property type="evidence" value="ECO:0007669"/>
    <property type="project" value="InterPro"/>
</dbReference>
<dbReference type="EMBL" id="LR589626">
    <property type="protein sequence ID" value="VTP05968.1"/>
    <property type="molecule type" value="Genomic_DNA"/>
</dbReference>
<dbReference type="Gene3D" id="2.60.130.10">
    <property type="entry name" value="Aromatic compound dioxygenase"/>
    <property type="match status" value="1"/>
</dbReference>